<dbReference type="InterPro" id="IPR027417">
    <property type="entry name" value="P-loop_NTPase"/>
</dbReference>
<proteinExistence type="inferred from homology"/>
<protein>
    <submittedName>
        <fullName evidence="5">Uncharacterized protein</fullName>
    </submittedName>
</protein>
<dbReference type="Proteomes" id="UP000681720">
    <property type="component" value="Unassembled WGS sequence"/>
</dbReference>
<organism evidence="5 6">
    <name type="scientific">Rotaria magnacalcarata</name>
    <dbReference type="NCBI Taxonomy" id="392030"/>
    <lineage>
        <taxon>Eukaryota</taxon>
        <taxon>Metazoa</taxon>
        <taxon>Spiralia</taxon>
        <taxon>Gnathifera</taxon>
        <taxon>Rotifera</taxon>
        <taxon>Eurotatoria</taxon>
        <taxon>Bdelloidea</taxon>
        <taxon>Philodinida</taxon>
        <taxon>Philodinidae</taxon>
        <taxon>Rotaria</taxon>
    </lineage>
</organism>
<dbReference type="GO" id="GO:0005525">
    <property type="term" value="F:GTP binding"/>
    <property type="evidence" value="ECO:0007669"/>
    <property type="project" value="UniProtKB-KW"/>
</dbReference>
<keyword evidence="4" id="KW-0449">Lipoprotein</keyword>
<keyword evidence="4" id="KW-0636">Prenylation</keyword>
<name>A0A8S3CCG9_9BILA</name>
<keyword evidence="3" id="KW-0342">GTP-binding</keyword>
<keyword evidence="2" id="KW-0547">Nucleotide-binding</keyword>
<reference evidence="5" key="1">
    <citation type="submission" date="2021-02" db="EMBL/GenBank/DDBJ databases">
        <authorList>
            <person name="Nowell W R."/>
        </authorList>
    </citation>
    <scope>NUCLEOTIDE SEQUENCE</scope>
</reference>
<evidence type="ECO:0000313" key="6">
    <source>
        <dbReference type="Proteomes" id="UP000681720"/>
    </source>
</evidence>
<comment type="similarity">
    <text evidence="1">Belongs to the small GTPase superfamily. Rab family.</text>
</comment>
<sequence length="53" mass="6088">YYRDAAGVLIVYDVTNGESFSRIRRWVDEINKYCDDNIAKVLVGNKDDSLSTE</sequence>
<evidence type="ECO:0000256" key="1">
    <source>
        <dbReference type="ARBA" id="ARBA00006270"/>
    </source>
</evidence>
<evidence type="ECO:0000256" key="2">
    <source>
        <dbReference type="ARBA" id="ARBA00022741"/>
    </source>
</evidence>
<evidence type="ECO:0000256" key="3">
    <source>
        <dbReference type="ARBA" id="ARBA00023134"/>
    </source>
</evidence>
<dbReference type="InterPro" id="IPR001806">
    <property type="entry name" value="Small_GTPase"/>
</dbReference>
<feature type="non-terminal residue" evidence="5">
    <location>
        <position position="53"/>
    </location>
</feature>
<feature type="non-terminal residue" evidence="5">
    <location>
        <position position="1"/>
    </location>
</feature>
<evidence type="ECO:0000313" key="5">
    <source>
        <dbReference type="EMBL" id="CAF4864678.1"/>
    </source>
</evidence>
<dbReference type="PROSITE" id="PS51419">
    <property type="entry name" value="RAB"/>
    <property type="match status" value="1"/>
</dbReference>
<dbReference type="AlphaFoldDB" id="A0A8S3CCG9"/>
<dbReference type="EMBL" id="CAJOBJ010165976">
    <property type="protein sequence ID" value="CAF4864678.1"/>
    <property type="molecule type" value="Genomic_DNA"/>
</dbReference>
<comment type="caution">
    <text evidence="5">The sequence shown here is derived from an EMBL/GenBank/DDBJ whole genome shotgun (WGS) entry which is preliminary data.</text>
</comment>
<gene>
    <name evidence="5" type="ORF">GIL414_LOCUS50066</name>
</gene>
<evidence type="ECO:0000256" key="4">
    <source>
        <dbReference type="ARBA" id="ARBA00023289"/>
    </source>
</evidence>
<dbReference type="Pfam" id="PF00071">
    <property type="entry name" value="Ras"/>
    <property type="match status" value="1"/>
</dbReference>
<dbReference type="SUPFAM" id="SSF52540">
    <property type="entry name" value="P-loop containing nucleoside triphosphate hydrolases"/>
    <property type="match status" value="1"/>
</dbReference>
<dbReference type="PANTHER" id="PTHR47980">
    <property type="entry name" value="LD44762P"/>
    <property type="match status" value="1"/>
</dbReference>
<accession>A0A8S3CCG9</accession>
<dbReference type="Gene3D" id="3.40.50.300">
    <property type="entry name" value="P-loop containing nucleotide triphosphate hydrolases"/>
    <property type="match status" value="1"/>
</dbReference>
<dbReference type="InterPro" id="IPR050305">
    <property type="entry name" value="Small_GTPase_Rab"/>
</dbReference>
<dbReference type="GO" id="GO:0003924">
    <property type="term" value="F:GTPase activity"/>
    <property type="evidence" value="ECO:0007669"/>
    <property type="project" value="InterPro"/>
</dbReference>